<dbReference type="GO" id="GO:0006457">
    <property type="term" value="P:protein folding"/>
    <property type="evidence" value="ECO:0007669"/>
    <property type="project" value="InterPro"/>
</dbReference>
<evidence type="ECO:0000256" key="1">
    <source>
        <dbReference type="ARBA" id="ARBA00023186"/>
    </source>
</evidence>
<dbReference type="CDD" id="cd06257">
    <property type="entry name" value="DnaJ"/>
    <property type="match status" value="1"/>
</dbReference>
<organism evidence="3 4">
    <name type="scientific">Bodo saltans</name>
    <name type="common">Flagellated protozoan</name>
    <dbReference type="NCBI Taxonomy" id="75058"/>
    <lineage>
        <taxon>Eukaryota</taxon>
        <taxon>Discoba</taxon>
        <taxon>Euglenozoa</taxon>
        <taxon>Kinetoplastea</taxon>
        <taxon>Metakinetoplastina</taxon>
        <taxon>Eubodonida</taxon>
        <taxon>Bodonidae</taxon>
        <taxon>Bodo</taxon>
    </lineage>
</organism>
<dbReference type="OrthoDB" id="550424at2759"/>
<dbReference type="InterPro" id="IPR002939">
    <property type="entry name" value="DnaJ_C"/>
</dbReference>
<dbReference type="EMBL" id="CYKH01002227">
    <property type="protein sequence ID" value="CUG94252.1"/>
    <property type="molecule type" value="Genomic_DNA"/>
</dbReference>
<dbReference type="SUPFAM" id="SSF49493">
    <property type="entry name" value="HSP40/DnaJ peptide-binding domain"/>
    <property type="match status" value="2"/>
</dbReference>
<dbReference type="Proteomes" id="UP000051952">
    <property type="component" value="Unassembled WGS sequence"/>
</dbReference>
<dbReference type="InterPro" id="IPR036869">
    <property type="entry name" value="J_dom_sf"/>
</dbReference>
<reference evidence="4" key="1">
    <citation type="submission" date="2015-09" db="EMBL/GenBank/DDBJ databases">
        <authorList>
            <consortium name="Pathogen Informatics"/>
        </authorList>
    </citation>
    <scope>NUCLEOTIDE SEQUENCE [LARGE SCALE GENOMIC DNA]</scope>
    <source>
        <strain evidence="4">Lake Konstanz</strain>
    </source>
</reference>
<dbReference type="Pfam" id="PF01556">
    <property type="entry name" value="DnaJ_C"/>
    <property type="match status" value="1"/>
</dbReference>
<gene>
    <name evidence="3" type="ORF">BSAL_47255</name>
</gene>
<dbReference type="OMA" id="FAGRDFY"/>
<dbReference type="FunFam" id="1.10.287.110:FF:000076">
    <property type="entry name" value="Chaperone protein dnaJ"/>
    <property type="match status" value="1"/>
</dbReference>
<dbReference type="SMART" id="SM00271">
    <property type="entry name" value="DnaJ"/>
    <property type="match status" value="1"/>
</dbReference>
<evidence type="ECO:0000313" key="4">
    <source>
        <dbReference type="Proteomes" id="UP000051952"/>
    </source>
</evidence>
<dbReference type="InterPro" id="IPR018253">
    <property type="entry name" value="DnaJ_domain_CS"/>
</dbReference>
<dbReference type="GO" id="GO:0051087">
    <property type="term" value="F:protein-folding chaperone binding"/>
    <property type="evidence" value="ECO:0007669"/>
    <property type="project" value="TreeGrafter"/>
</dbReference>
<evidence type="ECO:0000313" key="3">
    <source>
        <dbReference type="EMBL" id="CUG94252.1"/>
    </source>
</evidence>
<dbReference type="PRINTS" id="PR00625">
    <property type="entry name" value="JDOMAIN"/>
</dbReference>
<dbReference type="Gene3D" id="2.60.260.20">
    <property type="entry name" value="Urease metallochaperone UreE, N-terminal domain"/>
    <property type="match status" value="2"/>
</dbReference>
<accession>A0A0S4JRV0</accession>
<dbReference type="InterPro" id="IPR001623">
    <property type="entry name" value="DnaJ_domain"/>
</dbReference>
<dbReference type="PROSITE" id="PS00636">
    <property type="entry name" value="DNAJ_1"/>
    <property type="match status" value="1"/>
</dbReference>
<dbReference type="FunFam" id="2.60.260.20:FF:000013">
    <property type="entry name" value="DnaJ subfamily B member 11"/>
    <property type="match status" value="1"/>
</dbReference>
<keyword evidence="4" id="KW-1185">Reference proteome</keyword>
<feature type="domain" description="J" evidence="2">
    <location>
        <begin position="4"/>
        <end position="70"/>
    </location>
</feature>
<dbReference type="GO" id="GO:0051082">
    <property type="term" value="F:unfolded protein binding"/>
    <property type="evidence" value="ECO:0007669"/>
    <property type="project" value="InterPro"/>
</dbReference>
<dbReference type="GO" id="GO:0005829">
    <property type="term" value="C:cytosol"/>
    <property type="evidence" value="ECO:0007669"/>
    <property type="project" value="TreeGrafter"/>
</dbReference>
<dbReference type="Pfam" id="PF00226">
    <property type="entry name" value="DnaJ"/>
    <property type="match status" value="1"/>
</dbReference>
<protein>
    <submittedName>
        <fullName evidence="3">DNA-J chaperone, putative</fullName>
    </submittedName>
</protein>
<dbReference type="PANTHER" id="PTHR24078:SF553">
    <property type="entry name" value="DNAJ HOMOLOG SUBFAMILY B MEMBER 5"/>
    <property type="match status" value="1"/>
</dbReference>
<dbReference type="AlphaFoldDB" id="A0A0S4JRV0"/>
<dbReference type="PANTHER" id="PTHR24078">
    <property type="entry name" value="DNAJ HOMOLOG SUBFAMILY C MEMBER"/>
    <property type="match status" value="1"/>
</dbReference>
<dbReference type="Gene3D" id="1.10.287.110">
    <property type="entry name" value="DnaJ domain"/>
    <property type="match status" value="1"/>
</dbReference>
<dbReference type="CDD" id="cd10747">
    <property type="entry name" value="DnaJ_C"/>
    <property type="match status" value="1"/>
</dbReference>
<keyword evidence="1" id="KW-0143">Chaperone</keyword>
<dbReference type="VEuPathDB" id="TriTrypDB:BSAL_47255"/>
<dbReference type="InterPro" id="IPR008971">
    <property type="entry name" value="HSP40/DnaJ_pept-bd"/>
</dbReference>
<dbReference type="PROSITE" id="PS50076">
    <property type="entry name" value="DNAJ_2"/>
    <property type="match status" value="1"/>
</dbReference>
<sequence>MGVDYYKVLGVSRTATASEIKKAYHQLALKYHPDKNPNNREDAENKFKQVSEAYDVLSDDKKKAIYDKFGEEGLKGGAPDAGSAGGAGGFPGGFPGGAAGGGFAGGAPGGGAHYSFSNGDASRIFEQFFGSNDPFAGGEAFGGGGPGLHRIFRGFGGPQGFASGFGSPESSPPYEAPPVEFTFSCTLEEIHTGCTKKFNVERTLPGGQKDKKLFEVKVEPGFKKGTKIRFEREGGVVEGYPPNVLADMVFILDEKPHTRFERSGADLTTTIPIDLKKALLGTTLVVNSIEGKPLNIPLTGVTNNGRKLRVGGEGLLDRKSKRRGDLYIVVQVVMPKELNDQTRKLVEQCTFN</sequence>
<evidence type="ECO:0000259" key="2">
    <source>
        <dbReference type="PROSITE" id="PS50076"/>
    </source>
</evidence>
<dbReference type="InterPro" id="IPR051339">
    <property type="entry name" value="DnaJ_subfamily_B"/>
</dbReference>
<dbReference type="FunFam" id="2.60.260.20:FF:000015">
    <property type="entry name" value="Heat shock protein 40"/>
    <property type="match status" value="1"/>
</dbReference>
<dbReference type="SUPFAM" id="SSF46565">
    <property type="entry name" value="Chaperone J-domain"/>
    <property type="match status" value="1"/>
</dbReference>
<proteinExistence type="predicted"/>
<name>A0A0S4JRV0_BODSA</name>